<evidence type="ECO:0000313" key="8">
    <source>
        <dbReference type="EMBL" id="OWK28996.1"/>
    </source>
</evidence>
<comment type="catalytic activity">
    <reaction evidence="7">
        <text>ATP-dependent cleavage of peptide bonds with broad specificity.</text>
        <dbReference type="EC" id="3.4.25.2"/>
    </reaction>
</comment>
<feature type="active site" evidence="7">
    <location>
        <position position="23"/>
    </location>
</feature>
<dbReference type="HAMAP" id="MF_00248">
    <property type="entry name" value="HslV"/>
    <property type="match status" value="1"/>
</dbReference>
<proteinExistence type="inferred from homology"/>
<evidence type="ECO:0000256" key="4">
    <source>
        <dbReference type="ARBA" id="ARBA00022698"/>
    </source>
</evidence>
<feature type="binding site" evidence="7">
    <location>
        <position position="184"/>
    </location>
    <ligand>
        <name>Na(+)</name>
        <dbReference type="ChEBI" id="CHEBI:29101"/>
    </ligand>
</feature>
<dbReference type="Gene3D" id="3.60.20.10">
    <property type="entry name" value="Glutamine Phosphoribosylpyrophosphate, subunit 1, domain 1"/>
    <property type="match status" value="1"/>
</dbReference>
<name>A0A245ZGX5_9SPHN</name>
<dbReference type="EC" id="3.4.25.2" evidence="7"/>
<evidence type="ECO:0000256" key="7">
    <source>
        <dbReference type="HAMAP-Rule" id="MF_00248"/>
    </source>
</evidence>
<dbReference type="GO" id="GO:0051603">
    <property type="term" value="P:proteolysis involved in protein catabolic process"/>
    <property type="evidence" value="ECO:0007669"/>
    <property type="project" value="InterPro"/>
</dbReference>
<dbReference type="InterPro" id="IPR023333">
    <property type="entry name" value="Proteasome_suB-type"/>
</dbReference>
<dbReference type="InterPro" id="IPR029055">
    <property type="entry name" value="Ntn_hydrolases_N"/>
</dbReference>
<evidence type="ECO:0000313" key="9">
    <source>
        <dbReference type="Proteomes" id="UP000197783"/>
    </source>
</evidence>
<dbReference type="PANTHER" id="PTHR32194:SF7">
    <property type="entry name" value="ATP-DEPENDENT PROTEASE SUBUNIT HSLV"/>
    <property type="match status" value="1"/>
</dbReference>
<feature type="binding site" evidence="7">
    <location>
        <position position="178"/>
    </location>
    <ligand>
        <name>Na(+)</name>
        <dbReference type="ChEBI" id="CHEBI:29101"/>
    </ligand>
</feature>
<protein>
    <recommendedName>
        <fullName evidence="7">ATP-dependent protease subunit HslV</fullName>
        <ecNumber evidence="7">3.4.25.2</ecNumber>
    </recommendedName>
</protein>
<organism evidence="8 9">
    <name type="scientific">Sphingomonas mucosissima</name>
    <dbReference type="NCBI Taxonomy" id="370959"/>
    <lineage>
        <taxon>Bacteria</taxon>
        <taxon>Pseudomonadati</taxon>
        <taxon>Pseudomonadota</taxon>
        <taxon>Alphaproteobacteria</taxon>
        <taxon>Sphingomonadales</taxon>
        <taxon>Sphingomonadaceae</taxon>
        <taxon>Sphingomonas</taxon>
    </lineage>
</organism>
<dbReference type="AlphaFoldDB" id="A0A245ZGX5"/>
<comment type="function">
    <text evidence="7">Protease subunit of a proteasome-like degradation complex believed to be a general protein degrading machinery.</text>
</comment>
<keyword evidence="2 7" id="KW-0021">Allosteric enzyme</keyword>
<dbReference type="PROSITE" id="PS51476">
    <property type="entry name" value="PROTEASOME_BETA_2"/>
    <property type="match status" value="1"/>
</dbReference>
<dbReference type="PIRSF" id="PIRSF039093">
    <property type="entry name" value="HslV"/>
    <property type="match status" value="1"/>
</dbReference>
<dbReference type="CDD" id="cd01913">
    <property type="entry name" value="protease_HslV"/>
    <property type="match status" value="1"/>
</dbReference>
<dbReference type="Pfam" id="PF00227">
    <property type="entry name" value="Proteasome"/>
    <property type="match status" value="1"/>
</dbReference>
<keyword evidence="4 7" id="KW-0888">Threonine protease</keyword>
<evidence type="ECO:0000256" key="3">
    <source>
        <dbReference type="ARBA" id="ARBA00022670"/>
    </source>
</evidence>
<keyword evidence="9" id="KW-1185">Reference proteome</keyword>
<keyword evidence="3 7" id="KW-0645">Protease</keyword>
<dbReference type="NCBIfam" id="TIGR03692">
    <property type="entry name" value="ATP_dep_HslV"/>
    <property type="match status" value="1"/>
</dbReference>
<sequence length="197" mass="21067">MPAGHPTCRPMSEQSSMPVWHGTTILSVRRGGKVVVAGDGQVSMGQTVMKPNARKVRTLGPEGKVIAGFAGATADAFTLFERLEAKLERHQGHLMRAAVELAKDWRTDKYLRNLEAMMIVADRDVTLILTGNGDVLEPEAGVAAIGSGGNFALAAARALVDYEKDAEVICRKAMGIAAEVCVYTNDRLVVETLDSAT</sequence>
<comment type="subcellular location">
    <subcellularLocation>
        <location evidence="7">Cytoplasm</location>
    </subcellularLocation>
</comment>
<feature type="binding site" evidence="7">
    <location>
        <position position="181"/>
    </location>
    <ligand>
        <name>Na(+)</name>
        <dbReference type="ChEBI" id="CHEBI:29101"/>
    </ligand>
</feature>
<keyword evidence="5 7" id="KW-0378">Hydrolase</keyword>
<keyword evidence="7" id="KW-0479">Metal-binding</keyword>
<dbReference type="GO" id="GO:0004298">
    <property type="term" value="F:threonine-type endopeptidase activity"/>
    <property type="evidence" value="ECO:0007669"/>
    <property type="project" value="UniProtKB-KW"/>
</dbReference>
<keyword evidence="6 7" id="KW-0915">Sodium</keyword>
<evidence type="ECO:0000256" key="2">
    <source>
        <dbReference type="ARBA" id="ARBA00022533"/>
    </source>
</evidence>
<comment type="caution">
    <text evidence="8">The sequence shown here is derived from an EMBL/GenBank/DDBJ whole genome shotgun (WGS) entry which is preliminary data.</text>
</comment>
<evidence type="ECO:0000256" key="5">
    <source>
        <dbReference type="ARBA" id="ARBA00022801"/>
    </source>
</evidence>
<comment type="subunit">
    <text evidence="7">A double ring-shaped homohexamer of HslV is capped on each side by a ring-shaped HslU homohexamer. The assembly of the HslU/HslV complex is dependent on binding of ATP.</text>
</comment>
<dbReference type="SUPFAM" id="SSF56235">
    <property type="entry name" value="N-terminal nucleophile aminohydrolases (Ntn hydrolases)"/>
    <property type="match status" value="1"/>
</dbReference>
<keyword evidence="7" id="KW-0963">Cytoplasm</keyword>
<dbReference type="GO" id="GO:0009376">
    <property type="term" value="C:HslUV protease complex"/>
    <property type="evidence" value="ECO:0007669"/>
    <property type="project" value="UniProtKB-UniRule"/>
</dbReference>
<gene>
    <name evidence="7 8" type="primary">hslV</name>
    <name evidence="8" type="ORF">SPMU_25220</name>
</gene>
<comment type="similarity">
    <text evidence="1 7">Belongs to the peptidase T1B family. HslV subfamily.</text>
</comment>
<dbReference type="NCBIfam" id="NF003964">
    <property type="entry name" value="PRK05456.1"/>
    <property type="match status" value="1"/>
</dbReference>
<dbReference type="InterPro" id="IPR001353">
    <property type="entry name" value="Proteasome_sua/b"/>
</dbReference>
<comment type="activity regulation">
    <text evidence="7">Allosterically activated by HslU binding.</text>
</comment>
<dbReference type="EMBL" id="NBBJ01000004">
    <property type="protein sequence ID" value="OWK28996.1"/>
    <property type="molecule type" value="Genomic_DNA"/>
</dbReference>
<dbReference type="PANTHER" id="PTHR32194">
    <property type="entry name" value="METALLOPROTEASE TLDD"/>
    <property type="match status" value="1"/>
</dbReference>
<reference evidence="8 9" key="1">
    <citation type="submission" date="2017-03" db="EMBL/GenBank/DDBJ databases">
        <title>Genome sequence of Sphingomonas mucosissima DSM 17494.</title>
        <authorList>
            <person name="Poehlein A."/>
            <person name="Wuebbeler J.H."/>
            <person name="Steinbuechel A."/>
            <person name="Daniel R."/>
        </authorList>
    </citation>
    <scope>NUCLEOTIDE SEQUENCE [LARGE SCALE GENOMIC DNA]</scope>
    <source>
        <strain evidence="8 9">DSM 17494</strain>
    </source>
</reference>
<dbReference type="Proteomes" id="UP000197783">
    <property type="component" value="Unassembled WGS sequence"/>
</dbReference>
<dbReference type="GO" id="GO:0005839">
    <property type="term" value="C:proteasome core complex"/>
    <property type="evidence" value="ECO:0007669"/>
    <property type="project" value="InterPro"/>
</dbReference>
<dbReference type="InterPro" id="IPR022281">
    <property type="entry name" value="ATP-dep_Prtase_HsIV_su"/>
</dbReference>
<evidence type="ECO:0000256" key="6">
    <source>
        <dbReference type="ARBA" id="ARBA00023053"/>
    </source>
</evidence>
<evidence type="ECO:0000256" key="1">
    <source>
        <dbReference type="ARBA" id="ARBA00006053"/>
    </source>
</evidence>
<accession>A0A245ZGX5</accession>
<dbReference type="GO" id="GO:0046872">
    <property type="term" value="F:metal ion binding"/>
    <property type="evidence" value="ECO:0007669"/>
    <property type="project" value="UniProtKB-KW"/>
</dbReference>